<protein>
    <submittedName>
        <fullName evidence="2">Uncharacterized protein</fullName>
    </submittedName>
</protein>
<name>A0AAR5Q2I3_DENPD</name>
<evidence type="ECO:0000313" key="2">
    <source>
        <dbReference type="EnsemblMetazoa" id="XP_019767432.1"/>
    </source>
</evidence>
<evidence type="ECO:0000256" key="1">
    <source>
        <dbReference type="SAM" id="Phobius"/>
    </source>
</evidence>
<feature type="transmembrane region" description="Helical" evidence="1">
    <location>
        <begin position="60"/>
        <end position="77"/>
    </location>
</feature>
<proteinExistence type="predicted"/>
<reference evidence="2" key="2">
    <citation type="submission" date="2024-08" db="UniProtKB">
        <authorList>
            <consortium name="EnsemblMetazoa"/>
        </authorList>
    </citation>
    <scope>IDENTIFICATION</scope>
</reference>
<evidence type="ECO:0000313" key="3">
    <source>
        <dbReference type="Proteomes" id="UP000019118"/>
    </source>
</evidence>
<sequence length="140" mass="15634">MPVNYELDNGISGLHPNAMKIPENIPIVDGHQHYKFPPTFNHYGTTGSYLYKKDREKRSIGLSVLTLLSFLFFLHILQSCLQEQVDNSNAQTPVVIMQAKLESGDQPKTAAWEKLEKNVQKGASDIKKASSFEKGSTVVV</sequence>
<organism evidence="2 3">
    <name type="scientific">Dendroctonus ponderosae</name>
    <name type="common">Mountain pine beetle</name>
    <dbReference type="NCBI Taxonomy" id="77166"/>
    <lineage>
        <taxon>Eukaryota</taxon>
        <taxon>Metazoa</taxon>
        <taxon>Ecdysozoa</taxon>
        <taxon>Arthropoda</taxon>
        <taxon>Hexapoda</taxon>
        <taxon>Insecta</taxon>
        <taxon>Pterygota</taxon>
        <taxon>Neoptera</taxon>
        <taxon>Endopterygota</taxon>
        <taxon>Coleoptera</taxon>
        <taxon>Polyphaga</taxon>
        <taxon>Cucujiformia</taxon>
        <taxon>Curculionidae</taxon>
        <taxon>Scolytinae</taxon>
        <taxon>Dendroctonus</taxon>
    </lineage>
</organism>
<keyword evidence="1" id="KW-0472">Membrane</keyword>
<dbReference type="Proteomes" id="UP000019118">
    <property type="component" value="Unassembled WGS sequence"/>
</dbReference>
<keyword evidence="1" id="KW-0812">Transmembrane</keyword>
<reference evidence="3" key="1">
    <citation type="journal article" date="2013" name="Genome Biol.">
        <title>Draft genome of the mountain pine beetle, Dendroctonus ponderosae Hopkins, a major forest pest.</title>
        <authorList>
            <person name="Keeling C.I."/>
            <person name="Yuen M.M."/>
            <person name="Liao N.Y."/>
            <person name="Docking T.R."/>
            <person name="Chan S.K."/>
            <person name="Taylor G.A."/>
            <person name="Palmquist D.L."/>
            <person name="Jackman S.D."/>
            <person name="Nguyen A."/>
            <person name="Li M."/>
            <person name="Henderson H."/>
            <person name="Janes J.K."/>
            <person name="Zhao Y."/>
            <person name="Pandoh P."/>
            <person name="Moore R."/>
            <person name="Sperling F.A."/>
            <person name="Huber D.P."/>
            <person name="Birol I."/>
            <person name="Jones S.J."/>
            <person name="Bohlmann J."/>
        </authorList>
    </citation>
    <scope>NUCLEOTIDE SEQUENCE</scope>
</reference>
<keyword evidence="1" id="KW-1133">Transmembrane helix</keyword>
<dbReference type="AlphaFoldDB" id="A0AAR5Q2I3"/>
<dbReference type="EnsemblMetazoa" id="XM_019911873.1">
    <property type="protein sequence ID" value="XP_019767432.1"/>
    <property type="gene ID" value="LOC109542590"/>
</dbReference>
<keyword evidence="3" id="KW-1185">Reference proteome</keyword>
<accession>A0AAR5Q2I3</accession>